<dbReference type="PRINTS" id="PR00081">
    <property type="entry name" value="GDHRDH"/>
</dbReference>
<comment type="subcellular location">
    <subcellularLocation>
        <location evidence="1">Cytoplasm</location>
    </subcellularLocation>
</comment>
<dbReference type="SUPFAM" id="SSF51735">
    <property type="entry name" value="NAD(P)-binding Rossmann-fold domains"/>
    <property type="match status" value="1"/>
</dbReference>
<dbReference type="Pfam" id="PF00106">
    <property type="entry name" value="adh_short"/>
    <property type="match status" value="1"/>
</dbReference>
<evidence type="ECO:0000256" key="5">
    <source>
        <dbReference type="SAM" id="MobiDB-lite"/>
    </source>
</evidence>
<dbReference type="AlphaFoldDB" id="R4N1D8"/>
<keyword evidence="4" id="KW-0560">Oxidoreductase</keyword>
<sequence>MAEDAALGGAGGADAPAERRLRRRPDRAAVAGAAGAPGPASAARPQGALDRRAGAAGCTSPDRSERAARADLRAAGGRLTAQAGVGCERPAESLGRPRKAAWTKAAASESTACPQGFQRIAWTTPAAGSSAIRADGTMPGMNTKAIVTGHSRGLGAGITRALLAGGIPVLGLSRTADPALAQAHPALLEQCALDLADRAALSAWLESGAMGRFLADAQRVLLVNNAGVVTPIGPLGTQAPAAVADAVAINVAAPLMLSAAFVAATERAAERRILHVSSGAAHTAYPGWAVYCATKAALDHHARCVALDAAERLRICSLAPGVIDTGMQAQIRDTDAAHFPLRERFVGLQRDGALADPERCGARIAGHLLGEGFGKAPVADLRELGPGS</sequence>
<feature type="region of interest" description="Disordered" evidence="5">
    <location>
        <begin position="1"/>
        <end position="67"/>
    </location>
</feature>
<dbReference type="EMBL" id="KC747109">
    <property type="protein sequence ID" value="AGL33527.1"/>
    <property type="molecule type" value="Genomic_DNA"/>
</dbReference>
<dbReference type="NCBIfam" id="NF005436">
    <property type="entry name" value="PRK07023.1"/>
    <property type="match status" value="1"/>
</dbReference>
<name>R4N1D8_9PROT</name>
<accession>R4N1D8</accession>
<feature type="compositionally biased region" description="Low complexity" evidence="5">
    <location>
        <begin position="28"/>
        <end position="48"/>
    </location>
</feature>
<evidence type="ECO:0000256" key="2">
    <source>
        <dbReference type="ARBA" id="ARBA00022490"/>
    </source>
</evidence>
<dbReference type="PANTHER" id="PTHR44085">
    <property type="entry name" value="SEPIAPTERIN REDUCTASE"/>
    <property type="match status" value="1"/>
</dbReference>
<protein>
    <submittedName>
        <fullName evidence="6">Short-chain dehydrogenase/reductase SDR</fullName>
    </submittedName>
</protein>
<evidence type="ECO:0000256" key="4">
    <source>
        <dbReference type="ARBA" id="ARBA00023002"/>
    </source>
</evidence>
<proteinExistence type="predicted"/>
<dbReference type="Gene3D" id="3.40.50.720">
    <property type="entry name" value="NAD(P)-binding Rossmann-like Domain"/>
    <property type="match status" value="1"/>
</dbReference>
<keyword evidence="3" id="KW-0521">NADP</keyword>
<reference evidence="6" key="1">
    <citation type="journal article" date="2013" name="PLoS ONE">
        <title>Identification of genes and pathways related to phenol degradation in metagenomic libraries from petroleum refinery wastewater.</title>
        <authorList>
            <person name="Silva C.C."/>
            <person name="Hayden H."/>
            <person name="Sawbridge T."/>
            <person name="Mele P."/>
            <person name="De Paula S.O."/>
            <person name="Silva L.C."/>
            <person name="Vidigal P.M."/>
            <person name="Vicentini R."/>
            <person name="Sousa M.P."/>
            <person name="Torres A.P."/>
            <person name="Santiago V.M."/>
            <person name="Oliveira V.M."/>
        </authorList>
    </citation>
    <scope>NUCLEOTIDE SEQUENCE</scope>
</reference>
<evidence type="ECO:0000313" key="6">
    <source>
        <dbReference type="EMBL" id="AGL33527.1"/>
    </source>
</evidence>
<dbReference type="InterPro" id="IPR051721">
    <property type="entry name" value="Biopterin_syn/organic_redct"/>
</dbReference>
<dbReference type="InterPro" id="IPR002347">
    <property type="entry name" value="SDR_fam"/>
</dbReference>
<dbReference type="InterPro" id="IPR036291">
    <property type="entry name" value="NAD(P)-bd_dom_sf"/>
</dbReference>
<dbReference type="GO" id="GO:0004757">
    <property type="term" value="F:sepiapterin reductase (NADP+) activity"/>
    <property type="evidence" value="ECO:0007669"/>
    <property type="project" value="TreeGrafter"/>
</dbReference>
<dbReference type="GO" id="GO:0006729">
    <property type="term" value="P:tetrahydrobiopterin biosynthetic process"/>
    <property type="evidence" value="ECO:0007669"/>
    <property type="project" value="TreeGrafter"/>
</dbReference>
<dbReference type="PANTHER" id="PTHR44085:SF2">
    <property type="entry name" value="SEPIAPTERIN REDUCTASE"/>
    <property type="match status" value="1"/>
</dbReference>
<evidence type="ECO:0000256" key="1">
    <source>
        <dbReference type="ARBA" id="ARBA00004496"/>
    </source>
</evidence>
<keyword evidence="2" id="KW-0963">Cytoplasm</keyword>
<dbReference type="GO" id="GO:0005737">
    <property type="term" value="C:cytoplasm"/>
    <property type="evidence" value="ECO:0007669"/>
    <property type="project" value="UniProtKB-SubCell"/>
</dbReference>
<evidence type="ECO:0000256" key="3">
    <source>
        <dbReference type="ARBA" id="ARBA00022857"/>
    </source>
</evidence>
<organism evidence="6">
    <name type="scientific">uncultured Pseudomonadota bacterium</name>
    <dbReference type="NCBI Taxonomy" id="153809"/>
    <lineage>
        <taxon>Bacteria</taxon>
        <taxon>Pseudomonadati</taxon>
        <taxon>Pseudomonadota</taxon>
        <taxon>environmental samples</taxon>
    </lineage>
</organism>